<comment type="similarity">
    <text evidence="1">Belongs to the plant dehydrin family.</text>
</comment>
<feature type="region of interest" description="Disordered" evidence="2">
    <location>
        <begin position="363"/>
        <end position="426"/>
    </location>
</feature>
<dbReference type="PANTHER" id="PTHR44094:SF6">
    <property type="entry name" value="OS01G0702450 PROTEIN"/>
    <property type="match status" value="1"/>
</dbReference>
<dbReference type="Proteomes" id="UP000604825">
    <property type="component" value="Unassembled WGS sequence"/>
</dbReference>
<dbReference type="SUPFAM" id="SSF46565">
    <property type="entry name" value="Chaperone J-domain"/>
    <property type="match status" value="1"/>
</dbReference>
<dbReference type="Pfam" id="PF14308">
    <property type="entry name" value="DnaJ-X"/>
    <property type="match status" value="1"/>
</dbReference>
<dbReference type="InterPro" id="IPR036869">
    <property type="entry name" value="J_dom_sf"/>
</dbReference>
<accession>A0A811NZZ4</accession>
<gene>
    <name evidence="4" type="ORF">NCGR_LOCUS20556</name>
</gene>
<protein>
    <recommendedName>
        <fullName evidence="3">J domain-containing protein</fullName>
    </recommendedName>
</protein>
<reference evidence="4" key="1">
    <citation type="submission" date="2020-10" db="EMBL/GenBank/DDBJ databases">
        <authorList>
            <person name="Han B."/>
            <person name="Lu T."/>
            <person name="Zhao Q."/>
            <person name="Huang X."/>
            <person name="Zhao Y."/>
        </authorList>
    </citation>
    <scope>NUCLEOTIDE SEQUENCE</scope>
</reference>
<feature type="compositionally biased region" description="Basic and acidic residues" evidence="2">
    <location>
        <begin position="472"/>
        <end position="485"/>
    </location>
</feature>
<dbReference type="SMART" id="SM00271">
    <property type="entry name" value="DnaJ"/>
    <property type="match status" value="1"/>
</dbReference>
<feature type="region of interest" description="Disordered" evidence="2">
    <location>
        <begin position="644"/>
        <end position="665"/>
    </location>
</feature>
<dbReference type="PRINTS" id="PR00625">
    <property type="entry name" value="JDOMAIN"/>
</dbReference>
<feature type="region of interest" description="Disordered" evidence="2">
    <location>
        <begin position="463"/>
        <end position="568"/>
    </location>
</feature>
<proteinExistence type="inferred from homology"/>
<dbReference type="Pfam" id="PF00257">
    <property type="entry name" value="Dehydrin"/>
    <property type="match status" value="1"/>
</dbReference>
<dbReference type="GO" id="GO:0005783">
    <property type="term" value="C:endoplasmic reticulum"/>
    <property type="evidence" value="ECO:0007669"/>
    <property type="project" value="UniProtKB-ARBA"/>
</dbReference>
<dbReference type="InterPro" id="IPR001623">
    <property type="entry name" value="DnaJ_domain"/>
</dbReference>
<dbReference type="EMBL" id="CAJGYO010000005">
    <property type="protein sequence ID" value="CAD6230157.1"/>
    <property type="molecule type" value="Genomic_DNA"/>
</dbReference>
<dbReference type="PROSITE" id="PS00823">
    <property type="entry name" value="DEHYDRIN_2"/>
    <property type="match status" value="1"/>
</dbReference>
<dbReference type="Gene3D" id="1.10.287.110">
    <property type="entry name" value="DnaJ domain"/>
    <property type="match status" value="1"/>
</dbReference>
<evidence type="ECO:0000256" key="1">
    <source>
        <dbReference type="RuleBase" id="RU003995"/>
    </source>
</evidence>
<dbReference type="InterPro" id="IPR052423">
    <property type="entry name" value="EMIR"/>
</dbReference>
<dbReference type="AlphaFoldDB" id="A0A811NZZ4"/>
<evidence type="ECO:0000313" key="5">
    <source>
        <dbReference type="Proteomes" id="UP000604825"/>
    </source>
</evidence>
<dbReference type="GO" id="GO:0009415">
    <property type="term" value="P:response to water"/>
    <property type="evidence" value="ECO:0007669"/>
    <property type="project" value="InterPro"/>
</dbReference>
<sequence length="730" mass="79872">MVKDSAYYDVLEISTDASVAQIKKAYYLKAKLVHPDKNPGNPDAARKFLELGEAYQVLSDPVKKDSYDKYGKEGLPQDNMIDPTAVFGMLFGSDYFEDYVGQLALASVASVEIEEESTAPEARIRIQEKIKDVQTEREQILTQSLKHRLQPYVDGKQDEFGDWANAEARRLSQAAFGEAMLHTIGYIYVRQAARELGKSKLYMGVPFIAEWVRDKGHHVKSQVNAAAGAISLIQLQEGIKKIEEGDNKEEQLIKSIEEKRMRCSILYGKSMWSILRQRFHGSAKQEQNQTTVVKTACVLKMTRQKPHRLTEDGGQIWIRYHILRHQRQRHRDCVTDQCGRRQTMPVSKDFLYSYQTTVTSTQTLSKPRGHCRSARGGNGGVPGEYGHPYPRVDQYGNPVPPVDQYGNPVPREPPASGLDSTADPPYSAGDTVAVHVTALAYEGMVGGGVGGAQLQTTREEHTFGPGAQLQPTKEEHTTTLGEKLRRSGSSSSSSSSEDDGQGVRRKKKSIKEKIKEKLPGSHKARGAEGWARGAGGGGDDDDGDACSGDAREEGFHGEDQGEAAGTPPLRAWTSLSVGVGLMTVVRSDVLLKPYSIIVEDPIRRPLCCDGRYGRPVGMGNMMPTMFTLLRSVLVSLPAPEMSSAPAPVHPIGTAPAKKSKATASARKSNSSTAVVACTFGHGNSDATTPLHYGSRSAAALTLGGRGKWCSAKTQLRRSRQWGYNCGYLRA</sequence>
<dbReference type="OrthoDB" id="685434at2759"/>
<name>A0A811NZZ4_9POAL</name>
<evidence type="ECO:0000256" key="2">
    <source>
        <dbReference type="SAM" id="MobiDB-lite"/>
    </source>
</evidence>
<dbReference type="PROSITE" id="PS00315">
    <property type="entry name" value="DEHYDRIN_1"/>
    <property type="match status" value="1"/>
</dbReference>
<dbReference type="InterPro" id="IPR030513">
    <property type="entry name" value="Dehydrin_CS"/>
</dbReference>
<comment type="caution">
    <text evidence="4">The sequence shown here is derived from an EMBL/GenBank/DDBJ whole genome shotgun (WGS) entry which is preliminary data.</text>
</comment>
<evidence type="ECO:0000313" key="4">
    <source>
        <dbReference type="EMBL" id="CAD6230157.1"/>
    </source>
</evidence>
<evidence type="ECO:0000259" key="3">
    <source>
        <dbReference type="PROSITE" id="PS50076"/>
    </source>
</evidence>
<dbReference type="PANTHER" id="PTHR44094">
    <property type="entry name" value="DNAJ HEAT SHOCK N-TERMINAL DOMAIN-CONTAINING PROTEIN"/>
    <property type="match status" value="1"/>
</dbReference>
<dbReference type="Pfam" id="PF00226">
    <property type="entry name" value="DnaJ"/>
    <property type="match status" value="1"/>
</dbReference>
<dbReference type="InterPro" id="IPR000167">
    <property type="entry name" value="Dehydrin"/>
</dbReference>
<organism evidence="4 5">
    <name type="scientific">Miscanthus lutarioriparius</name>
    <dbReference type="NCBI Taxonomy" id="422564"/>
    <lineage>
        <taxon>Eukaryota</taxon>
        <taxon>Viridiplantae</taxon>
        <taxon>Streptophyta</taxon>
        <taxon>Embryophyta</taxon>
        <taxon>Tracheophyta</taxon>
        <taxon>Spermatophyta</taxon>
        <taxon>Magnoliopsida</taxon>
        <taxon>Liliopsida</taxon>
        <taxon>Poales</taxon>
        <taxon>Poaceae</taxon>
        <taxon>PACMAD clade</taxon>
        <taxon>Panicoideae</taxon>
        <taxon>Andropogonodae</taxon>
        <taxon>Andropogoneae</taxon>
        <taxon>Saccharinae</taxon>
        <taxon>Miscanthus</taxon>
    </lineage>
</organism>
<dbReference type="PROSITE" id="PS50076">
    <property type="entry name" value="DNAJ_2"/>
    <property type="match status" value="1"/>
</dbReference>
<feature type="domain" description="J" evidence="3">
    <location>
        <begin position="6"/>
        <end position="71"/>
    </location>
</feature>
<dbReference type="InterPro" id="IPR026894">
    <property type="entry name" value="DnaJ_X"/>
</dbReference>
<feature type="compositionally biased region" description="Basic and acidic residues" evidence="2">
    <location>
        <begin position="549"/>
        <end position="559"/>
    </location>
</feature>
<dbReference type="CDD" id="cd06257">
    <property type="entry name" value="DnaJ"/>
    <property type="match status" value="1"/>
</dbReference>
<feature type="compositionally biased region" description="Low complexity" evidence="2">
    <location>
        <begin position="653"/>
        <end position="665"/>
    </location>
</feature>
<keyword evidence="5" id="KW-1185">Reference proteome</keyword>